<accession>A0A162LBQ6</accession>
<dbReference type="PATRIC" id="fig|1538.10.peg.1220"/>
<dbReference type="Pfam" id="PF09669">
    <property type="entry name" value="Phage_pRha"/>
    <property type="match status" value="1"/>
</dbReference>
<dbReference type="RefSeq" id="WP_063554323.1">
    <property type="nucleotide sequence ID" value="NZ_LITT01000006.1"/>
</dbReference>
<dbReference type="EMBL" id="LITT01000006">
    <property type="protein sequence ID" value="OAA91466.1"/>
    <property type="molecule type" value="Genomic_DNA"/>
</dbReference>
<evidence type="ECO:0000313" key="1">
    <source>
        <dbReference type="EMBL" id="OAA91466.1"/>
    </source>
</evidence>
<organism evidence="1 2">
    <name type="scientific">Clostridium ljungdahlii</name>
    <dbReference type="NCBI Taxonomy" id="1538"/>
    <lineage>
        <taxon>Bacteria</taxon>
        <taxon>Bacillati</taxon>
        <taxon>Bacillota</taxon>
        <taxon>Clostridia</taxon>
        <taxon>Eubacteriales</taxon>
        <taxon>Clostridiaceae</taxon>
        <taxon>Clostridium</taxon>
    </lineage>
</organism>
<name>A0A162LBQ6_9CLOT</name>
<reference evidence="1 2" key="1">
    <citation type="journal article" date="2015" name="Biotechnol. Bioeng.">
        <title>Genome sequence and phenotypic characterization of Caulobacter segnis.</title>
        <authorList>
            <person name="Patel S."/>
            <person name="Fletcher B."/>
            <person name="Scott D.C."/>
            <person name="Ely B."/>
        </authorList>
    </citation>
    <scope>NUCLEOTIDE SEQUENCE [LARGE SCALE GENOMIC DNA]</scope>
    <source>
        <strain evidence="1 2">ERI-2</strain>
    </source>
</reference>
<dbReference type="InterPro" id="IPR014054">
    <property type="entry name" value="Phage_regulatory_Rha"/>
</dbReference>
<dbReference type="NCBIfam" id="TIGR02681">
    <property type="entry name" value="phage_pRha"/>
    <property type="match status" value="1"/>
</dbReference>
<gene>
    <name evidence="1" type="ORF">WY13_00723</name>
</gene>
<comment type="caution">
    <text evidence="1">The sequence shown here is derived from an EMBL/GenBank/DDBJ whole genome shotgun (WGS) entry which is preliminary data.</text>
</comment>
<sequence length="125" mass="14282">MENSLIKVVNQDGQLVVSSRQVAENFGKQHGHVMEKIAGLETEIQPIENSSGYFIPTEYKDLKGELRKEYLLTRDGFTLTVMGFTGAKALQWKLKYIEAFNKMEQALKEQQPVFALPQTYKEVLL</sequence>
<protein>
    <submittedName>
        <fullName evidence="1">Phage regulatory protein Rha (Phage_pRha)</fullName>
    </submittedName>
</protein>
<evidence type="ECO:0000313" key="2">
    <source>
        <dbReference type="Proteomes" id="UP000077407"/>
    </source>
</evidence>
<proteinExistence type="predicted"/>
<dbReference type="Proteomes" id="UP000077407">
    <property type="component" value="Unassembled WGS sequence"/>
</dbReference>
<dbReference type="OrthoDB" id="9812611at2"/>
<dbReference type="AlphaFoldDB" id="A0A162LBQ6"/>